<sequence>MADMSTPTAPADPAKRVLPADSKTAGITVLAFTVLLYLVELVDAGLHHRLDDEGIVPRTLVGLDGVAWAPLLHGSWGHLFANTIPVLVFGFLALASGLGRWLAVTGLIWVVSGLGVWLTGDSGTSTIGASGLAFGWLAYLLVRGLFNRAFGQLVVAAGLLLVWGGTLWGLLPGNPGISWQAHLFGALGGVLAAWFAAAADRSKARKRLA</sequence>
<keyword evidence="4 5" id="KW-0472">Membrane</keyword>
<evidence type="ECO:0000259" key="6">
    <source>
        <dbReference type="Pfam" id="PF01694"/>
    </source>
</evidence>
<feature type="transmembrane region" description="Helical" evidence="5">
    <location>
        <begin position="153"/>
        <end position="171"/>
    </location>
</feature>
<dbReference type="SUPFAM" id="SSF144091">
    <property type="entry name" value="Rhomboid-like"/>
    <property type="match status" value="1"/>
</dbReference>
<keyword evidence="3 5" id="KW-1133">Transmembrane helix</keyword>
<dbReference type="Pfam" id="PF01694">
    <property type="entry name" value="Rhomboid"/>
    <property type="match status" value="1"/>
</dbReference>
<evidence type="ECO:0000313" key="8">
    <source>
        <dbReference type="Proteomes" id="UP001500192"/>
    </source>
</evidence>
<feature type="transmembrane region" description="Helical" evidence="5">
    <location>
        <begin position="76"/>
        <end position="94"/>
    </location>
</feature>
<organism evidence="7 8">
    <name type="scientific">Amycolatopsis dongchuanensis</name>
    <dbReference type="NCBI Taxonomy" id="1070866"/>
    <lineage>
        <taxon>Bacteria</taxon>
        <taxon>Bacillati</taxon>
        <taxon>Actinomycetota</taxon>
        <taxon>Actinomycetes</taxon>
        <taxon>Pseudonocardiales</taxon>
        <taxon>Pseudonocardiaceae</taxon>
        <taxon>Amycolatopsis</taxon>
    </lineage>
</organism>
<comment type="caution">
    <text evidence="7">The sequence shown here is derived from an EMBL/GenBank/DDBJ whole genome shotgun (WGS) entry which is preliminary data.</text>
</comment>
<keyword evidence="8" id="KW-1185">Reference proteome</keyword>
<keyword evidence="2 5" id="KW-0812">Transmembrane</keyword>
<feature type="domain" description="Peptidase S54 rhomboid" evidence="6">
    <location>
        <begin position="69"/>
        <end position="196"/>
    </location>
</feature>
<feature type="transmembrane region" description="Helical" evidence="5">
    <location>
        <begin position="126"/>
        <end position="146"/>
    </location>
</feature>
<dbReference type="InterPro" id="IPR050925">
    <property type="entry name" value="Rhomboid_protease_S54"/>
</dbReference>
<gene>
    <name evidence="7" type="ORF">GCM10023214_09560</name>
</gene>
<evidence type="ECO:0000256" key="4">
    <source>
        <dbReference type="ARBA" id="ARBA00023136"/>
    </source>
</evidence>
<evidence type="ECO:0000313" key="7">
    <source>
        <dbReference type="EMBL" id="GAA5154770.1"/>
    </source>
</evidence>
<dbReference type="EMBL" id="BAABIB010000021">
    <property type="protein sequence ID" value="GAA5154770.1"/>
    <property type="molecule type" value="Genomic_DNA"/>
</dbReference>
<feature type="transmembrane region" description="Helical" evidence="5">
    <location>
        <begin position="24"/>
        <end position="42"/>
    </location>
</feature>
<evidence type="ECO:0000256" key="2">
    <source>
        <dbReference type="ARBA" id="ARBA00022692"/>
    </source>
</evidence>
<comment type="subcellular location">
    <subcellularLocation>
        <location evidence="1">Membrane</location>
        <topology evidence="1">Multi-pass membrane protein</topology>
    </subcellularLocation>
</comment>
<feature type="transmembrane region" description="Helical" evidence="5">
    <location>
        <begin position="177"/>
        <end position="197"/>
    </location>
</feature>
<keyword evidence="7" id="KW-0645">Protease</keyword>
<dbReference type="GO" id="GO:0008233">
    <property type="term" value="F:peptidase activity"/>
    <property type="evidence" value="ECO:0007669"/>
    <property type="project" value="UniProtKB-KW"/>
</dbReference>
<dbReference type="GO" id="GO:0006508">
    <property type="term" value="P:proteolysis"/>
    <property type="evidence" value="ECO:0007669"/>
    <property type="project" value="UniProtKB-KW"/>
</dbReference>
<feature type="transmembrane region" description="Helical" evidence="5">
    <location>
        <begin position="101"/>
        <end position="120"/>
    </location>
</feature>
<proteinExistence type="predicted"/>
<evidence type="ECO:0000256" key="1">
    <source>
        <dbReference type="ARBA" id="ARBA00004141"/>
    </source>
</evidence>
<dbReference type="PANTHER" id="PTHR43731:SF9">
    <property type="entry name" value="SLR1461 PROTEIN"/>
    <property type="match status" value="1"/>
</dbReference>
<dbReference type="InterPro" id="IPR022764">
    <property type="entry name" value="Peptidase_S54_rhomboid_dom"/>
</dbReference>
<name>A0ABP9Q151_9PSEU</name>
<protein>
    <submittedName>
        <fullName evidence="7">Rhomboid family intramembrane serine protease</fullName>
    </submittedName>
</protein>
<accession>A0ABP9Q151</accession>
<evidence type="ECO:0000256" key="3">
    <source>
        <dbReference type="ARBA" id="ARBA00022989"/>
    </source>
</evidence>
<keyword evidence="7" id="KW-0378">Hydrolase</keyword>
<dbReference type="Gene3D" id="1.20.1540.10">
    <property type="entry name" value="Rhomboid-like"/>
    <property type="match status" value="1"/>
</dbReference>
<evidence type="ECO:0000256" key="5">
    <source>
        <dbReference type="SAM" id="Phobius"/>
    </source>
</evidence>
<dbReference type="PANTHER" id="PTHR43731">
    <property type="entry name" value="RHOMBOID PROTEASE"/>
    <property type="match status" value="1"/>
</dbReference>
<dbReference type="Proteomes" id="UP001500192">
    <property type="component" value="Unassembled WGS sequence"/>
</dbReference>
<reference evidence="8" key="1">
    <citation type="journal article" date="2019" name="Int. J. Syst. Evol. Microbiol.">
        <title>The Global Catalogue of Microorganisms (GCM) 10K type strain sequencing project: providing services to taxonomists for standard genome sequencing and annotation.</title>
        <authorList>
            <consortium name="The Broad Institute Genomics Platform"/>
            <consortium name="The Broad Institute Genome Sequencing Center for Infectious Disease"/>
            <person name="Wu L."/>
            <person name="Ma J."/>
        </authorList>
    </citation>
    <scope>NUCLEOTIDE SEQUENCE [LARGE SCALE GENOMIC DNA]</scope>
    <source>
        <strain evidence="8">JCM 18054</strain>
    </source>
</reference>
<dbReference type="InterPro" id="IPR035952">
    <property type="entry name" value="Rhomboid-like_sf"/>
</dbReference>